<evidence type="ECO:0000313" key="3">
    <source>
        <dbReference type="Proteomes" id="UP000236569"/>
    </source>
</evidence>
<dbReference type="PANTHER" id="PTHR34179:SF1">
    <property type="entry name" value="TUMOR PROTEIN P53-INDUCIBLE PROTEIN 13"/>
    <property type="match status" value="1"/>
</dbReference>
<dbReference type="RefSeq" id="WP_103128009.1">
    <property type="nucleotide sequence ID" value="NZ_BFAG01000002.1"/>
</dbReference>
<keyword evidence="1" id="KW-0732">Signal</keyword>
<dbReference type="Pfam" id="PF11303">
    <property type="entry name" value="DUF3105"/>
    <property type="match status" value="1"/>
</dbReference>
<feature type="chain" id="PRO_5014329265" description="DUF3105 domain-containing protein" evidence="1">
    <location>
        <begin position="36"/>
        <end position="177"/>
    </location>
</feature>
<dbReference type="GO" id="GO:0005737">
    <property type="term" value="C:cytoplasm"/>
    <property type="evidence" value="ECO:0007669"/>
    <property type="project" value="TreeGrafter"/>
</dbReference>
<feature type="signal peptide" evidence="1">
    <location>
        <begin position="1"/>
        <end position="35"/>
    </location>
</feature>
<reference evidence="3" key="1">
    <citation type="submission" date="2018-01" db="EMBL/GenBank/DDBJ databases">
        <title>Draft Genome Sequence of the Radioresistant Bacterium Deinococcus aerius TR0125, Isolated from the Higher Atmosphere above Japan.</title>
        <authorList>
            <person name="Satoh K."/>
            <person name="Arai H."/>
            <person name="Sanzen T."/>
            <person name="Kawaguchi Y."/>
            <person name="Hayashi H."/>
            <person name="Yokobori S."/>
            <person name="Yamagishi A."/>
            <person name="Oono Y."/>
            <person name="Narumi I."/>
        </authorList>
    </citation>
    <scope>NUCLEOTIDE SEQUENCE [LARGE SCALE GENOMIC DNA]</scope>
    <source>
        <strain evidence="3">TR0125</strain>
    </source>
</reference>
<protein>
    <recommendedName>
        <fullName evidence="4">DUF3105 domain-containing protein</fullName>
    </recommendedName>
</protein>
<dbReference type="EMBL" id="BFAG01000002">
    <property type="protein sequence ID" value="GBF04436.1"/>
    <property type="molecule type" value="Genomic_DNA"/>
</dbReference>
<dbReference type="AlphaFoldDB" id="A0A2I9D1Y7"/>
<keyword evidence="3" id="KW-1185">Reference proteome</keyword>
<proteinExistence type="predicted"/>
<dbReference type="PANTHER" id="PTHR34179">
    <property type="entry name" value="TUMOR PROTEIN P53-INDUCIBLE PROTEIN 13"/>
    <property type="match status" value="1"/>
</dbReference>
<evidence type="ECO:0000313" key="2">
    <source>
        <dbReference type="EMBL" id="GBF04436.1"/>
    </source>
</evidence>
<dbReference type="OrthoDB" id="9809840at2"/>
<gene>
    <name evidence="2" type="ORF">DAERI_020033</name>
</gene>
<comment type="caution">
    <text evidence="2">The sequence shown here is derived from an EMBL/GenBank/DDBJ whole genome shotgun (WGS) entry which is preliminary data.</text>
</comment>
<evidence type="ECO:0008006" key="4">
    <source>
        <dbReference type="Google" id="ProtNLM"/>
    </source>
</evidence>
<dbReference type="Proteomes" id="UP000236569">
    <property type="component" value="Unassembled WGS sequence"/>
</dbReference>
<dbReference type="PROSITE" id="PS51257">
    <property type="entry name" value="PROKAR_LIPOPROTEIN"/>
    <property type="match status" value="1"/>
</dbReference>
<sequence>MNRTTSSPPARDRSRRVLGLVLPALLAACSSRDLAGVQKFTFQAGDHREGRLVYAQTPPAGGPHNPSWQNCGVYTSALYNEYVVHSLEHGAVWITYGPTLSPEDVRTLAGLAQGRTHVLVSPNGQQTAPVVLTAWGAQLPVDGVGDARIRAFLDRYEQGPTTPERGAACTGGYSGTR</sequence>
<evidence type="ECO:0000256" key="1">
    <source>
        <dbReference type="SAM" id="SignalP"/>
    </source>
</evidence>
<organism evidence="2 3">
    <name type="scientific">Deinococcus aerius</name>
    <dbReference type="NCBI Taxonomy" id="200253"/>
    <lineage>
        <taxon>Bacteria</taxon>
        <taxon>Thermotogati</taxon>
        <taxon>Deinococcota</taxon>
        <taxon>Deinococci</taxon>
        <taxon>Deinococcales</taxon>
        <taxon>Deinococcaceae</taxon>
        <taxon>Deinococcus</taxon>
    </lineage>
</organism>
<dbReference type="InterPro" id="IPR021454">
    <property type="entry name" value="DUF3105"/>
</dbReference>
<name>A0A2I9D1Y7_9DEIO</name>
<accession>A0A2I9D1Y7</accession>